<sequence length="268" mass="29986">MRIIYILLIAFFMQASFAVGNIHRHGEDSYPLADALKTGVDTDGKPLFLCVARLFNSTQPGKTWSGYGHCNVPYGGKEYVIDQFEIPSKDMFRRVYWSNNPGEALTIGRDTNGNPLFLCQTYFKGSRQPGKTWPGYNHCNISYAGQEIITNNYQILVEAGRGSLHHGHNGQYHRHNEQSNSQYHGHPSQTNQQCLQGPFNQACGYNCIRSINNVACAASPDQQCVSDNFGHIACGYGCVRTPFKVACASHRGERCVIDRFNTIHCTNH</sequence>
<accession>A0A0W0VMI2</accession>
<feature type="compositionally biased region" description="Polar residues" evidence="1">
    <location>
        <begin position="178"/>
        <end position="189"/>
    </location>
</feature>
<dbReference type="Pfam" id="PF11901">
    <property type="entry name" value="DM9"/>
    <property type="match status" value="1"/>
</dbReference>
<gene>
    <name evidence="2" type="ORF">Llan_1744</name>
</gene>
<evidence type="ECO:0000313" key="3">
    <source>
        <dbReference type="Proteomes" id="UP000054869"/>
    </source>
</evidence>
<dbReference type="AlphaFoldDB" id="A0A0W0VMI2"/>
<protein>
    <recommendedName>
        <fullName evidence="4">DUF3421 domain-containing protein</fullName>
    </recommendedName>
</protein>
<evidence type="ECO:0000313" key="2">
    <source>
        <dbReference type="EMBL" id="KTD21014.1"/>
    </source>
</evidence>
<reference evidence="2 3" key="1">
    <citation type="submission" date="2015-11" db="EMBL/GenBank/DDBJ databases">
        <title>Genomic analysis of 38 Legionella species identifies large and diverse effector repertoires.</title>
        <authorList>
            <person name="Burstein D."/>
            <person name="Amaro F."/>
            <person name="Zusman T."/>
            <person name="Lifshitz Z."/>
            <person name="Cohen O."/>
            <person name="Gilbert J.A."/>
            <person name="Pupko T."/>
            <person name="Shuman H.A."/>
            <person name="Segal G."/>
        </authorList>
    </citation>
    <scope>NUCLEOTIDE SEQUENCE [LARGE SCALE GENOMIC DNA]</scope>
    <source>
        <strain evidence="2 3">ATCC 49751</strain>
    </source>
</reference>
<dbReference type="PATRIC" id="fig|45067.4.peg.1831"/>
<name>A0A0W0VMI2_9GAMM</name>
<proteinExistence type="predicted"/>
<dbReference type="OrthoDB" id="5635115at2"/>
<dbReference type="Proteomes" id="UP000054869">
    <property type="component" value="Unassembled WGS sequence"/>
</dbReference>
<dbReference type="PANTHER" id="PTHR31649:SF1">
    <property type="entry name" value="FARNESOIC ACID O-METHYL TRANSFERASE DOMAIN-CONTAINING PROTEIN"/>
    <property type="match status" value="1"/>
</dbReference>
<keyword evidence="3" id="KW-1185">Reference proteome</keyword>
<dbReference type="eggNOG" id="ENOG502ZSBH">
    <property type="taxonomic scope" value="Bacteria"/>
</dbReference>
<dbReference type="PANTHER" id="PTHR31649">
    <property type="entry name" value="AGAP009604-PA"/>
    <property type="match status" value="1"/>
</dbReference>
<dbReference type="RefSeq" id="WP_051546047.1">
    <property type="nucleotide sequence ID" value="NZ_CAAAJD010000002.1"/>
</dbReference>
<dbReference type="InterPro" id="IPR006616">
    <property type="entry name" value="DM9_repeat"/>
</dbReference>
<dbReference type="SMART" id="SM00696">
    <property type="entry name" value="DM9"/>
    <property type="match status" value="1"/>
</dbReference>
<evidence type="ECO:0000256" key="1">
    <source>
        <dbReference type="SAM" id="MobiDB-lite"/>
    </source>
</evidence>
<comment type="caution">
    <text evidence="2">The sequence shown here is derived from an EMBL/GenBank/DDBJ whole genome shotgun (WGS) entry which is preliminary data.</text>
</comment>
<evidence type="ECO:0008006" key="4">
    <source>
        <dbReference type="Google" id="ProtNLM"/>
    </source>
</evidence>
<dbReference type="EMBL" id="LNYI01000033">
    <property type="protein sequence ID" value="KTD21014.1"/>
    <property type="molecule type" value="Genomic_DNA"/>
</dbReference>
<organism evidence="2 3">
    <name type="scientific">Legionella lansingensis</name>
    <dbReference type="NCBI Taxonomy" id="45067"/>
    <lineage>
        <taxon>Bacteria</taxon>
        <taxon>Pseudomonadati</taxon>
        <taxon>Pseudomonadota</taxon>
        <taxon>Gammaproteobacteria</taxon>
        <taxon>Legionellales</taxon>
        <taxon>Legionellaceae</taxon>
        <taxon>Legionella</taxon>
    </lineage>
</organism>
<feature type="region of interest" description="Disordered" evidence="1">
    <location>
        <begin position="165"/>
        <end position="189"/>
    </location>
</feature>